<proteinExistence type="predicted"/>
<name>A0A1G6J015_9BACT</name>
<evidence type="ECO:0000259" key="1">
    <source>
        <dbReference type="PROSITE" id="PS50851"/>
    </source>
</evidence>
<dbReference type="STRING" id="1640674.SAMN05216323_10182"/>
<dbReference type="PANTHER" id="PTHR22617">
    <property type="entry name" value="CHEMOTAXIS SENSOR HISTIDINE KINASE-RELATED"/>
    <property type="match status" value="1"/>
</dbReference>
<evidence type="ECO:0000313" key="2">
    <source>
        <dbReference type="EMBL" id="SDC12094.1"/>
    </source>
</evidence>
<protein>
    <submittedName>
        <fullName evidence="2">Purine-binding chemotaxis protein CheW</fullName>
    </submittedName>
</protein>
<accession>A0A1G6J015</accession>
<organism evidence="2 3">
    <name type="scientific">Williamwhitmania taraxaci</name>
    <dbReference type="NCBI Taxonomy" id="1640674"/>
    <lineage>
        <taxon>Bacteria</taxon>
        <taxon>Pseudomonadati</taxon>
        <taxon>Bacteroidota</taxon>
        <taxon>Bacteroidia</taxon>
        <taxon>Bacteroidales</taxon>
        <taxon>Williamwhitmaniaceae</taxon>
        <taxon>Williamwhitmania</taxon>
    </lineage>
</organism>
<dbReference type="InterPro" id="IPR036061">
    <property type="entry name" value="CheW-like_dom_sf"/>
</dbReference>
<keyword evidence="3" id="KW-1185">Reference proteome</keyword>
<feature type="domain" description="CheW-like" evidence="1">
    <location>
        <begin position="9"/>
        <end position="153"/>
    </location>
</feature>
<dbReference type="RefSeq" id="WP_092437127.1">
    <property type="nucleotide sequence ID" value="NZ_FMYP01000018.1"/>
</dbReference>
<dbReference type="InterPro" id="IPR002545">
    <property type="entry name" value="CheW-lke_dom"/>
</dbReference>
<dbReference type="Proteomes" id="UP000199452">
    <property type="component" value="Unassembled WGS sequence"/>
</dbReference>
<dbReference type="SMART" id="SM00260">
    <property type="entry name" value="CheW"/>
    <property type="match status" value="1"/>
</dbReference>
<dbReference type="Pfam" id="PF01584">
    <property type="entry name" value="CheW"/>
    <property type="match status" value="1"/>
</dbReference>
<dbReference type="OrthoDB" id="9794382at2"/>
<sequence>MSDVDISKSNSYLSFNLGEEEFAAHVGKVLNILEMIKITEVPMAPAYMKGVINLRGAVLPVIDTRVKFGMSATVYTPNTCIVVLDIDMDGDSVHVGALVDSVQAVLEIPSEGILPPPSIGSRYKSEFIEGVANIDDRFVMLLNMDMVFSSMELSAMKETTEETARTVNVEQVSE</sequence>
<dbReference type="GO" id="GO:0007165">
    <property type="term" value="P:signal transduction"/>
    <property type="evidence" value="ECO:0007669"/>
    <property type="project" value="InterPro"/>
</dbReference>
<gene>
    <name evidence="2" type="ORF">SAMN05216323_10182</name>
</gene>
<evidence type="ECO:0000313" key="3">
    <source>
        <dbReference type="Proteomes" id="UP000199452"/>
    </source>
</evidence>
<dbReference type="GO" id="GO:0006935">
    <property type="term" value="P:chemotaxis"/>
    <property type="evidence" value="ECO:0007669"/>
    <property type="project" value="InterPro"/>
</dbReference>
<dbReference type="AlphaFoldDB" id="A0A1G6J015"/>
<dbReference type="PROSITE" id="PS50851">
    <property type="entry name" value="CHEW"/>
    <property type="match status" value="1"/>
</dbReference>
<dbReference type="Gene3D" id="2.30.30.40">
    <property type="entry name" value="SH3 Domains"/>
    <property type="match status" value="1"/>
</dbReference>
<dbReference type="Gene3D" id="2.40.50.180">
    <property type="entry name" value="CheA-289, Domain 4"/>
    <property type="match status" value="1"/>
</dbReference>
<dbReference type="PANTHER" id="PTHR22617:SF41">
    <property type="entry name" value="CHEMOTAXIS SIGNAL TRANSDUCTION SYSTEM ADAPTOR PROTEIN CHEW"/>
    <property type="match status" value="1"/>
</dbReference>
<dbReference type="EMBL" id="FMYP01000018">
    <property type="protein sequence ID" value="SDC12094.1"/>
    <property type="molecule type" value="Genomic_DNA"/>
</dbReference>
<dbReference type="InterPro" id="IPR039315">
    <property type="entry name" value="CheW"/>
</dbReference>
<reference evidence="2 3" key="1">
    <citation type="submission" date="2016-09" db="EMBL/GenBank/DDBJ databases">
        <authorList>
            <person name="Capua I."/>
            <person name="De Benedictis P."/>
            <person name="Joannis T."/>
            <person name="Lombin L.H."/>
            <person name="Cattoli G."/>
        </authorList>
    </citation>
    <scope>NUCLEOTIDE SEQUENCE [LARGE SCALE GENOMIC DNA]</scope>
    <source>
        <strain evidence="2 3">A7P-90m</strain>
    </source>
</reference>
<dbReference type="SUPFAM" id="SSF50341">
    <property type="entry name" value="CheW-like"/>
    <property type="match status" value="1"/>
</dbReference>
<dbReference type="GO" id="GO:0005829">
    <property type="term" value="C:cytosol"/>
    <property type="evidence" value="ECO:0007669"/>
    <property type="project" value="TreeGrafter"/>
</dbReference>